<evidence type="ECO:0000256" key="2">
    <source>
        <dbReference type="ARBA" id="ARBA00022679"/>
    </source>
</evidence>
<feature type="domain" description="SpoOB alpha-helical" evidence="4">
    <location>
        <begin position="7"/>
        <end position="57"/>
    </location>
</feature>
<proteinExistence type="predicted"/>
<keyword evidence="3" id="KW-0418">Kinase</keyword>
<dbReference type="RefSeq" id="WP_078816759.1">
    <property type="nucleotide sequence ID" value="NZ_FUYJ01000001.1"/>
</dbReference>
<accession>A0A1T4XMF8</accession>
<evidence type="ECO:0000313" key="5">
    <source>
        <dbReference type="EMBL" id="SKA90707.1"/>
    </source>
</evidence>
<dbReference type="GO" id="GO:0000155">
    <property type="term" value="F:phosphorelay sensor kinase activity"/>
    <property type="evidence" value="ECO:0007669"/>
    <property type="project" value="InterPro"/>
</dbReference>
<dbReference type="InterPro" id="IPR016120">
    <property type="entry name" value="Sig_transdc_His_kin_SpoOB"/>
</dbReference>
<reference evidence="6" key="1">
    <citation type="submission" date="2017-02" db="EMBL/GenBank/DDBJ databases">
        <authorList>
            <person name="Varghese N."/>
            <person name="Submissions S."/>
        </authorList>
    </citation>
    <scope>NUCLEOTIDE SEQUENCE [LARGE SCALE GENOMIC DNA]</scope>
    <source>
        <strain evidence="6">DSM 23966</strain>
    </source>
</reference>
<gene>
    <name evidence="5" type="ORF">SAMN04244570_1005</name>
</gene>
<dbReference type="InterPro" id="IPR039506">
    <property type="entry name" value="SPOB_a"/>
</dbReference>
<evidence type="ECO:0000256" key="1">
    <source>
        <dbReference type="ARBA" id="ARBA00022553"/>
    </source>
</evidence>
<protein>
    <submittedName>
        <fullName evidence="5">Stage 0 sporulation protein B (Sporulation initiation phosphotransferase)</fullName>
    </submittedName>
</protein>
<dbReference type="Pfam" id="PF14689">
    <property type="entry name" value="SPOB_a"/>
    <property type="match status" value="1"/>
</dbReference>
<dbReference type="Proteomes" id="UP000190042">
    <property type="component" value="Unassembled WGS sequence"/>
</dbReference>
<organism evidence="5 6">
    <name type="scientific">Sporosarcina newyorkensis</name>
    <dbReference type="NCBI Taxonomy" id="759851"/>
    <lineage>
        <taxon>Bacteria</taxon>
        <taxon>Bacillati</taxon>
        <taxon>Bacillota</taxon>
        <taxon>Bacilli</taxon>
        <taxon>Bacillales</taxon>
        <taxon>Caryophanaceae</taxon>
        <taxon>Sporosarcina</taxon>
    </lineage>
</organism>
<keyword evidence="6" id="KW-1185">Reference proteome</keyword>
<dbReference type="EMBL" id="FUYJ01000001">
    <property type="protein sequence ID" value="SKA90707.1"/>
    <property type="molecule type" value="Genomic_DNA"/>
</dbReference>
<evidence type="ECO:0000313" key="6">
    <source>
        <dbReference type="Proteomes" id="UP000190042"/>
    </source>
</evidence>
<evidence type="ECO:0000259" key="4">
    <source>
        <dbReference type="Pfam" id="PF14689"/>
    </source>
</evidence>
<keyword evidence="1" id="KW-0597">Phosphoprotein</keyword>
<name>A0A1T4XMF8_9BACL</name>
<dbReference type="Gene3D" id="1.10.287.130">
    <property type="match status" value="1"/>
</dbReference>
<evidence type="ECO:0000256" key="3">
    <source>
        <dbReference type="ARBA" id="ARBA00022777"/>
    </source>
</evidence>
<dbReference type="AlphaFoldDB" id="A0A1T4XMF8"/>
<sequence length="177" mass="20492">MGNIELNVSDTMRYSRHDHMNDLQLLLMYLDMGKYKEARKCILDKTAEMQQLAMLQKLCMPLTEEWLTTLDWRYPVFKSHLHCDIASKIEVQQIDEVLVDYLERLVQDVIPKIDQYAECQVEITVRTDAAGWSIQMTFSEIHAKQMNISENSSLLTVEVCAEEGQWTFIISGQLGGL</sequence>
<dbReference type="SUPFAM" id="SSF55890">
    <property type="entry name" value="Sporulation response regulatory protein Spo0B"/>
    <property type="match status" value="1"/>
</dbReference>
<keyword evidence="2 5" id="KW-0808">Transferase</keyword>